<evidence type="ECO:0000313" key="2">
    <source>
        <dbReference type="EMBL" id="KAB7502353.1"/>
    </source>
</evidence>
<protein>
    <submittedName>
        <fullName evidence="2">Uncharacterized protein</fullName>
    </submittedName>
</protein>
<dbReference type="AlphaFoldDB" id="A0A5N5T6S5"/>
<name>A0A5N5T6S5_9CRUS</name>
<sequence length="89" mass="10664">TQRNSGPFWVRQQMNWNAVFAVTRRYMSSPLLIDKGGNPYHYYQKADTWFRPRPPHVVLIVFLTRRTTRNRHPEKKYHCDPKSPPHSLS</sequence>
<gene>
    <name evidence="2" type="ORF">Anas_04004</name>
</gene>
<dbReference type="OrthoDB" id="10395616at2759"/>
<dbReference type="EMBL" id="SEYY01007775">
    <property type="protein sequence ID" value="KAB7502353.1"/>
    <property type="molecule type" value="Genomic_DNA"/>
</dbReference>
<feature type="non-terminal residue" evidence="2">
    <location>
        <position position="1"/>
    </location>
</feature>
<reference evidence="2 3" key="1">
    <citation type="journal article" date="2019" name="PLoS Biol.">
        <title>Sex chromosomes control vertical transmission of feminizing Wolbachia symbionts in an isopod.</title>
        <authorList>
            <person name="Becking T."/>
            <person name="Chebbi M.A."/>
            <person name="Giraud I."/>
            <person name="Moumen B."/>
            <person name="Laverre T."/>
            <person name="Caubet Y."/>
            <person name="Peccoud J."/>
            <person name="Gilbert C."/>
            <person name="Cordaux R."/>
        </authorList>
    </citation>
    <scope>NUCLEOTIDE SEQUENCE [LARGE SCALE GENOMIC DNA]</scope>
    <source>
        <strain evidence="2">ANa2</strain>
        <tissue evidence="2">Whole body excluding digestive tract and cuticle</tissue>
    </source>
</reference>
<dbReference type="Proteomes" id="UP000326759">
    <property type="component" value="Unassembled WGS sequence"/>
</dbReference>
<keyword evidence="3" id="KW-1185">Reference proteome</keyword>
<proteinExistence type="predicted"/>
<accession>A0A5N5T6S5</accession>
<evidence type="ECO:0000256" key="1">
    <source>
        <dbReference type="SAM" id="MobiDB-lite"/>
    </source>
</evidence>
<evidence type="ECO:0000313" key="3">
    <source>
        <dbReference type="Proteomes" id="UP000326759"/>
    </source>
</evidence>
<feature type="region of interest" description="Disordered" evidence="1">
    <location>
        <begin position="69"/>
        <end position="89"/>
    </location>
</feature>
<organism evidence="2 3">
    <name type="scientific">Armadillidium nasatum</name>
    <dbReference type="NCBI Taxonomy" id="96803"/>
    <lineage>
        <taxon>Eukaryota</taxon>
        <taxon>Metazoa</taxon>
        <taxon>Ecdysozoa</taxon>
        <taxon>Arthropoda</taxon>
        <taxon>Crustacea</taxon>
        <taxon>Multicrustacea</taxon>
        <taxon>Malacostraca</taxon>
        <taxon>Eumalacostraca</taxon>
        <taxon>Peracarida</taxon>
        <taxon>Isopoda</taxon>
        <taxon>Oniscidea</taxon>
        <taxon>Crinocheta</taxon>
        <taxon>Armadillidiidae</taxon>
        <taxon>Armadillidium</taxon>
    </lineage>
</organism>
<comment type="caution">
    <text evidence="2">The sequence shown here is derived from an EMBL/GenBank/DDBJ whole genome shotgun (WGS) entry which is preliminary data.</text>
</comment>